<dbReference type="InParanoid" id="A0A0G4EVF2"/>
<feature type="domain" description="SAM" evidence="2">
    <location>
        <begin position="22"/>
        <end position="87"/>
    </location>
</feature>
<name>A0A0G4EVF2_VITBC</name>
<evidence type="ECO:0000313" key="4">
    <source>
        <dbReference type="Proteomes" id="UP000041254"/>
    </source>
</evidence>
<organism evidence="3 4">
    <name type="scientific">Vitrella brassicaformis (strain CCMP3155)</name>
    <dbReference type="NCBI Taxonomy" id="1169540"/>
    <lineage>
        <taxon>Eukaryota</taxon>
        <taxon>Sar</taxon>
        <taxon>Alveolata</taxon>
        <taxon>Colpodellida</taxon>
        <taxon>Vitrellaceae</taxon>
        <taxon>Vitrella</taxon>
    </lineage>
</organism>
<gene>
    <name evidence="3" type="ORF">Vbra_13437</name>
</gene>
<dbReference type="SUPFAM" id="SSF47769">
    <property type="entry name" value="SAM/Pointed domain"/>
    <property type="match status" value="1"/>
</dbReference>
<dbReference type="PROSITE" id="PS50105">
    <property type="entry name" value="SAM_DOMAIN"/>
    <property type="match status" value="1"/>
</dbReference>
<feature type="compositionally biased region" description="Polar residues" evidence="1">
    <location>
        <begin position="369"/>
        <end position="384"/>
    </location>
</feature>
<dbReference type="Gene3D" id="1.10.150.50">
    <property type="entry name" value="Transcription Factor, Ets-1"/>
    <property type="match status" value="1"/>
</dbReference>
<dbReference type="EMBL" id="CDMY01000316">
    <property type="protein sequence ID" value="CEM02050.1"/>
    <property type="molecule type" value="Genomic_DNA"/>
</dbReference>
<dbReference type="InterPro" id="IPR001660">
    <property type="entry name" value="SAM"/>
</dbReference>
<feature type="compositionally biased region" description="Pro residues" evidence="1">
    <location>
        <begin position="276"/>
        <end position="285"/>
    </location>
</feature>
<dbReference type="Proteomes" id="UP000041254">
    <property type="component" value="Unassembled WGS sequence"/>
</dbReference>
<dbReference type="SMART" id="SM00454">
    <property type="entry name" value="SAM"/>
    <property type="match status" value="1"/>
</dbReference>
<keyword evidence="4" id="KW-1185">Reference proteome</keyword>
<evidence type="ECO:0000313" key="3">
    <source>
        <dbReference type="EMBL" id="CEM02050.1"/>
    </source>
</evidence>
<dbReference type="VEuPathDB" id="CryptoDB:Vbra_13437"/>
<feature type="region of interest" description="Disordered" evidence="1">
    <location>
        <begin position="326"/>
        <end position="384"/>
    </location>
</feature>
<reference evidence="3 4" key="1">
    <citation type="submission" date="2014-11" db="EMBL/GenBank/DDBJ databases">
        <authorList>
            <person name="Zhu J."/>
            <person name="Qi W."/>
            <person name="Song R."/>
        </authorList>
    </citation>
    <scope>NUCLEOTIDE SEQUENCE [LARGE SCALE GENOMIC DNA]</scope>
</reference>
<evidence type="ECO:0000256" key="1">
    <source>
        <dbReference type="SAM" id="MobiDB-lite"/>
    </source>
</evidence>
<protein>
    <recommendedName>
        <fullName evidence="2">SAM domain-containing protein</fullName>
    </recommendedName>
</protein>
<dbReference type="AlphaFoldDB" id="A0A0G4EVF2"/>
<dbReference type="Pfam" id="PF00536">
    <property type="entry name" value="SAM_1"/>
    <property type="match status" value="1"/>
</dbReference>
<evidence type="ECO:0000259" key="2">
    <source>
        <dbReference type="PROSITE" id="PS50105"/>
    </source>
</evidence>
<sequence>MGSLARSACSALAKDDRGMRHWCAEDLAAWLNDLHLPSGYADRIRAAGLDGQTLVTMDREALANILGITHEEHLTVIREHIRRFLRNERTNSPRPAVLTPRQQTGGSRALKAVPSLKFDRLHNHLTSHHHPGPPPFVPSIALPAPLHKTRRSSSAGPKLLRDAAAAHSQLTSANASVEGSSFACPDSPRINRRVSRTGVGVGVGGHGHGHMSVSLPVTAGGFPPYGQHSLMVTPTTARLSRLVSMQNDAASEFGLPKTSDSLRGSFATSRGRLDPPVHPLVPTPGPATYARPGKRPWDYKPQTVFIPYEKRNTMAFFLEEIDPSGGPGVGKYEGRSSISSKTKSVVGGAMPKSGRYRKKDPVTREYSPGPQQYRPTWSGLSTFR</sequence>
<accession>A0A0G4EVF2</accession>
<dbReference type="InterPro" id="IPR013761">
    <property type="entry name" value="SAM/pointed_sf"/>
</dbReference>
<feature type="region of interest" description="Disordered" evidence="1">
    <location>
        <begin position="269"/>
        <end position="294"/>
    </location>
</feature>
<proteinExistence type="predicted"/>
<dbReference type="OrthoDB" id="341259at2759"/>